<dbReference type="SUPFAM" id="SSF143968">
    <property type="entry name" value="UbiD C-terminal domain-like"/>
    <property type="match status" value="1"/>
</dbReference>
<dbReference type="InterPro" id="IPR048304">
    <property type="entry name" value="UbiD_Rift_dom"/>
</dbReference>
<dbReference type="Pfam" id="PF01977">
    <property type="entry name" value="UbiD"/>
    <property type="match status" value="1"/>
</dbReference>
<dbReference type="PANTHER" id="PTHR30108:SF17">
    <property type="entry name" value="FERULIC ACID DECARBOXYLASE 1"/>
    <property type="match status" value="1"/>
</dbReference>
<dbReference type="EMBL" id="BAABEP010000011">
    <property type="protein sequence ID" value="GAA3723439.1"/>
    <property type="molecule type" value="Genomic_DNA"/>
</dbReference>
<feature type="domain" description="3-octaprenyl-4-hydroxybenzoate carboxy-lyase-like N-terminal" evidence="2">
    <location>
        <begin position="10"/>
        <end position="90"/>
    </location>
</feature>
<proteinExistence type="predicted"/>
<protein>
    <submittedName>
        <fullName evidence="4">Non-oxidative hydroxyarylic acid decarboxylases subunit C</fullName>
    </submittedName>
</protein>
<dbReference type="RefSeq" id="WP_345644624.1">
    <property type="nucleotide sequence ID" value="NZ_BAABEP010000011.1"/>
</dbReference>
<dbReference type="SUPFAM" id="SSF50475">
    <property type="entry name" value="FMN-binding split barrel"/>
    <property type="match status" value="1"/>
</dbReference>
<reference evidence="5" key="1">
    <citation type="journal article" date="2019" name="Int. J. Syst. Evol. Microbiol.">
        <title>The Global Catalogue of Microorganisms (GCM) 10K type strain sequencing project: providing services to taxonomists for standard genome sequencing and annotation.</title>
        <authorList>
            <consortium name="The Broad Institute Genomics Platform"/>
            <consortium name="The Broad Institute Genome Sequencing Center for Infectious Disease"/>
            <person name="Wu L."/>
            <person name="Ma J."/>
        </authorList>
    </citation>
    <scope>NUCLEOTIDE SEQUENCE [LARGE SCALE GENOMIC DNA]</scope>
    <source>
        <strain evidence="5">JCM 30846</strain>
    </source>
</reference>
<organism evidence="4 5">
    <name type="scientific">Streptomyces tremellae</name>
    <dbReference type="NCBI Taxonomy" id="1124239"/>
    <lineage>
        <taxon>Bacteria</taxon>
        <taxon>Bacillati</taxon>
        <taxon>Actinomycetota</taxon>
        <taxon>Actinomycetes</taxon>
        <taxon>Kitasatosporales</taxon>
        <taxon>Streptomycetaceae</taxon>
        <taxon>Streptomyces</taxon>
    </lineage>
</organism>
<dbReference type="InterPro" id="IPR049381">
    <property type="entry name" value="UbiD-like_C"/>
</dbReference>
<dbReference type="Pfam" id="PF20695">
    <property type="entry name" value="UbiD_N"/>
    <property type="match status" value="1"/>
</dbReference>
<dbReference type="PANTHER" id="PTHR30108">
    <property type="entry name" value="3-OCTAPRENYL-4-HYDROXYBENZOATE CARBOXY-LYASE-RELATED"/>
    <property type="match status" value="1"/>
</dbReference>
<dbReference type="Pfam" id="PF20696">
    <property type="entry name" value="UbiD_C"/>
    <property type="match status" value="1"/>
</dbReference>
<dbReference type="Proteomes" id="UP001499884">
    <property type="component" value="Unassembled WGS sequence"/>
</dbReference>
<evidence type="ECO:0000313" key="4">
    <source>
        <dbReference type="EMBL" id="GAA3723439.1"/>
    </source>
</evidence>
<comment type="caution">
    <text evidence="4">The sequence shown here is derived from an EMBL/GenBank/DDBJ whole genome shotgun (WGS) entry which is preliminary data.</text>
</comment>
<evidence type="ECO:0000259" key="2">
    <source>
        <dbReference type="Pfam" id="PF20695"/>
    </source>
</evidence>
<dbReference type="InterPro" id="IPR049383">
    <property type="entry name" value="UbiD-like_N"/>
</dbReference>
<accession>A0ABP7ERB2</accession>
<dbReference type="NCBIfam" id="TIGR00148">
    <property type="entry name" value="UbiD family decarboxylase"/>
    <property type="match status" value="1"/>
</dbReference>
<dbReference type="Gene3D" id="3.40.1670.10">
    <property type="entry name" value="UbiD C-terminal domain-like"/>
    <property type="match status" value="1"/>
</dbReference>
<gene>
    <name evidence="4" type="ORF">GCM10023082_21910</name>
</gene>
<name>A0ABP7ERB2_9ACTN</name>
<evidence type="ECO:0000259" key="1">
    <source>
        <dbReference type="Pfam" id="PF01977"/>
    </source>
</evidence>
<keyword evidence="5" id="KW-1185">Reference proteome</keyword>
<dbReference type="NCBIfam" id="NF041204">
    <property type="entry name" value="VdcC"/>
    <property type="match status" value="1"/>
</dbReference>
<evidence type="ECO:0000259" key="3">
    <source>
        <dbReference type="Pfam" id="PF20696"/>
    </source>
</evidence>
<sequence length="485" mass="52447">MPYDDLRHFVETLEESGQLLRVHDEVALEPDLGAAGNALGRFGERAPALWFDNLRGFPGARVVMNVHGSWANHALALGLPPGTPVREQVEEFGRRWDTFPVPVERRADAPFLENGVEGEDVDIFGILPLFRLNDADGGFYLDKAAVVSRDPDRPDDFGQQNVGTYRLQVIGKRRLTVIPVAVHDLGRHIAAAESRGEDLPIAIALGNEPSIPIVAGMPIAGGDSEFEMSGALRGAPAPITAAPATGLDVPWGAEVVIEGVVEARQRVHEGPFGEFTGQYSGGRRVPVVRVDRISYRTRPIFEVLYLGTPWTEIDYLMGPSTCLPVLKELRESFPQVRAVNAMYTHGLLTIVSTGTPYGGFAHAVGVRTATTRHGLGYCKVVVVVDDFVDPFDLPRVMWAISTKVDPGRDVIRLPSMSITPADPGSSPQGISDKLVIDATTPVFPDQRGEYATPVRDLADADAWFERLAALRGAAAAGAPGEGSRR</sequence>
<feature type="domain" description="3-octaprenyl-4-hydroxybenzoate carboxy-lyase-like C-terminal" evidence="3">
    <location>
        <begin position="315"/>
        <end position="438"/>
    </location>
</feature>
<dbReference type="InterPro" id="IPR053417">
    <property type="entry name" value="PAD_UbiD-like"/>
</dbReference>
<dbReference type="InterPro" id="IPR002830">
    <property type="entry name" value="UbiD"/>
</dbReference>
<feature type="domain" description="3-octaprenyl-4-hydroxybenzoate carboxy-lyase-like Rift-related" evidence="1">
    <location>
        <begin position="106"/>
        <end position="309"/>
    </location>
</feature>
<evidence type="ECO:0000313" key="5">
    <source>
        <dbReference type="Proteomes" id="UP001499884"/>
    </source>
</evidence>